<dbReference type="PRINTS" id="PR00035">
    <property type="entry name" value="HTHGNTR"/>
</dbReference>
<dbReference type="InterPro" id="IPR015421">
    <property type="entry name" value="PyrdxlP-dep_Trfase_major"/>
</dbReference>
<feature type="region of interest" description="Disordered" evidence="6">
    <location>
        <begin position="105"/>
        <end position="128"/>
    </location>
</feature>
<accession>A0A3D9HEX7</accession>
<dbReference type="InterPro" id="IPR015424">
    <property type="entry name" value="PyrdxlP-dep_Trfase"/>
</dbReference>
<dbReference type="InterPro" id="IPR004839">
    <property type="entry name" value="Aminotransferase_I/II_large"/>
</dbReference>
<dbReference type="PROSITE" id="PS50949">
    <property type="entry name" value="HTH_GNTR"/>
    <property type="match status" value="1"/>
</dbReference>
<dbReference type="InterPro" id="IPR051446">
    <property type="entry name" value="HTH_trans_reg/aminotransferase"/>
</dbReference>
<keyword evidence="2" id="KW-0663">Pyridoxal phosphate</keyword>
<dbReference type="Gene3D" id="1.10.10.10">
    <property type="entry name" value="Winged helix-like DNA-binding domain superfamily/Winged helix DNA-binding domain"/>
    <property type="match status" value="1"/>
</dbReference>
<keyword evidence="3" id="KW-0805">Transcription regulation</keyword>
<keyword evidence="4" id="KW-0238">DNA-binding</keyword>
<dbReference type="SUPFAM" id="SSF46785">
    <property type="entry name" value="Winged helix' DNA-binding domain"/>
    <property type="match status" value="1"/>
</dbReference>
<proteinExistence type="inferred from homology"/>
<comment type="similarity">
    <text evidence="1">In the C-terminal section; belongs to the class-I pyridoxal-phosphate-dependent aminotransferase family.</text>
</comment>
<dbReference type="SUPFAM" id="SSF53383">
    <property type="entry name" value="PLP-dependent transferases"/>
    <property type="match status" value="1"/>
</dbReference>
<evidence type="ECO:0000313" key="8">
    <source>
        <dbReference type="EMBL" id="RED48037.1"/>
    </source>
</evidence>
<keyword evidence="5" id="KW-0804">Transcription</keyword>
<feature type="compositionally biased region" description="Low complexity" evidence="6">
    <location>
        <begin position="109"/>
        <end position="120"/>
    </location>
</feature>
<dbReference type="CDD" id="cd07377">
    <property type="entry name" value="WHTH_GntR"/>
    <property type="match status" value="1"/>
</dbReference>
<reference evidence="8 9" key="1">
    <citation type="submission" date="2018-07" db="EMBL/GenBank/DDBJ databases">
        <title>Genomic Encyclopedia of Type Strains, Phase III (KMG-III): the genomes of soil and plant-associated and newly described type strains.</title>
        <authorList>
            <person name="Whitman W."/>
        </authorList>
    </citation>
    <scope>NUCLEOTIDE SEQUENCE [LARGE SCALE GENOMIC DNA]</scope>
    <source>
        <strain evidence="8 9">CECT 8488</strain>
    </source>
</reference>
<feature type="domain" description="HTH gntR-type" evidence="7">
    <location>
        <begin position="34"/>
        <end position="102"/>
    </location>
</feature>
<dbReference type="GO" id="GO:0030170">
    <property type="term" value="F:pyridoxal phosphate binding"/>
    <property type="evidence" value="ECO:0007669"/>
    <property type="project" value="InterPro"/>
</dbReference>
<dbReference type="SMART" id="SM00345">
    <property type="entry name" value="HTH_GNTR"/>
    <property type="match status" value="1"/>
</dbReference>
<sequence length="509" mass="55641">MVPFFERDLRGHNMVRRTDKAALLPVALDRDSEKPMHRQLYDQLRDMILTGRLTAGERLPSTRTLAQDLGVSRNTVASAFDQLLAEGYLEGRVGAGSYVTTELPESSWPAANDPGAGANPRTRGLSKRGERLASLRHLRKGNRHPAFTAGMPDLKEFPFDIWARLMSRAWRNPPMDILANTEPAGYRPLREAIAGYVRTSRAVRCHADQVIIVSGAQQAIGLAAHVLLDDGDPVLVEEPGYPGVRGVLLAAGAELIPVPVDDEGFDVEAGERMAADARLACVAPSHEYPLGVTMSLSRRLKLLDWASRCDSWVIEDDYDSEFRYSGRPLAALQGLDRDGRVVYVGSFSKVMFPSLRLGYLIVPEDLIDPFRQARAALDDHPSTTGQPALAQFIEEGYFAAHLRRMKKLYGARQEALLAAGQKYLAGDLDLKATETGMHLPAFFKPALSARMSDVEASSRARARGITVSAMSEYSSTGPGRQGLLLGFAAVPEHQIEASVRKLAEALAGD</sequence>
<evidence type="ECO:0000256" key="6">
    <source>
        <dbReference type="SAM" id="MobiDB-lite"/>
    </source>
</evidence>
<dbReference type="EMBL" id="QRDW01000008">
    <property type="protein sequence ID" value="RED48037.1"/>
    <property type="molecule type" value="Genomic_DNA"/>
</dbReference>
<evidence type="ECO:0000256" key="4">
    <source>
        <dbReference type="ARBA" id="ARBA00023125"/>
    </source>
</evidence>
<dbReference type="CDD" id="cd00609">
    <property type="entry name" value="AAT_like"/>
    <property type="match status" value="1"/>
</dbReference>
<gene>
    <name evidence="8" type="ORF">DFP90_10855</name>
</gene>
<dbReference type="AlphaFoldDB" id="A0A3D9HEX7"/>
<dbReference type="Proteomes" id="UP000256845">
    <property type="component" value="Unassembled WGS sequence"/>
</dbReference>
<keyword evidence="9" id="KW-1185">Reference proteome</keyword>
<evidence type="ECO:0000256" key="3">
    <source>
        <dbReference type="ARBA" id="ARBA00023015"/>
    </source>
</evidence>
<evidence type="ECO:0000313" key="9">
    <source>
        <dbReference type="Proteomes" id="UP000256845"/>
    </source>
</evidence>
<comment type="caution">
    <text evidence="8">The sequence shown here is derived from an EMBL/GenBank/DDBJ whole genome shotgun (WGS) entry which is preliminary data.</text>
</comment>
<dbReference type="PANTHER" id="PTHR46577">
    <property type="entry name" value="HTH-TYPE TRANSCRIPTIONAL REGULATORY PROTEIN GABR"/>
    <property type="match status" value="1"/>
</dbReference>
<dbReference type="InterPro" id="IPR036390">
    <property type="entry name" value="WH_DNA-bd_sf"/>
</dbReference>
<evidence type="ECO:0000256" key="2">
    <source>
        <dbReference type="ARBA" id="ARBA00022898"/>
    </source>
</evidence>
<dbReference type="Gene3D" id="3.40.640.10">
    <property type="entry name" value="Type I PLP-dependent aspartate aminotransferase-like (Major domain)"/>
    <property type="match status" value="1"/>
</dbReference>
<dbReference type="GO" id="GO:0003677">
    <property type="term" value="F:DNA binding"/>
    <property type="evidence" value="ECO:0007669"/>
    <property type="project" value="UniProtKB-KW"/>
</dbReference>
<dbReference type="PANTHER" id="PTHR46577:SF1">
    <property type="entry name" value="HTH-TYPE TRANSCRIPTIONAL REGULATORY PROTEIN GABR"/>
    <property type="match status" value="1"/>
</dbReference>
<organism evidence="8 9">
    <name type="scientific">Aestuariispira insulae</name>
    <dbReference type="NCBI Taxonomy" id="1461337"/>
    <lineage>
        <taxon>Bacteria</taxon>
        <taxon>Pseudomonadati</taxon>
        <taxon>Pseudomonadota</taxon>
        <taxon>Alphaproteobacteria</taxon>
        <taxon>Rhodospirillales</taxon>
        <taxon>Kiloniellaceae</taxon>
        <taxon>Aestuariispira</taxon>
    </lineage>
</organism>
<protein>
    <submittedName>
        <fullName evidence="8">GntR family transcriptional regulator</fullName>
    </submittedName>
</protein>
<evidence type="ECO:0000256" key="1">
    <source>
        <dbReference type="ARBA" id="ARBA00005384"/>
    </source>
</evidence>
<dbReference type="Pfam" id="PF00392">
    <property type="entry name" value="GntR"/>
    <property type="match status" value="1"/>
</dbReference>
<dbReference type="InterPro" id="IPR036388">
    <property type="entry name" value="WH-like_DNA-bd_sf"/>
</dbReference>
<dbReference type="Pfam" id="PF00155">
    <property type="entry name" value="Aminotran_1_2"/>
    <property type="match status" value="1"/>
</dbReference>
<dbReference type="GO" id="GO:0003700">
    <property type="term" value="F:DNA-binding transcription factor activity"/>
    <property type="evidence" value="ECO:0007669"/>
    <property type="project" value="InterPro"/>
</dbReference>
<evidence type="ECO:0000256" key="5">
    <source>
        <dbReference type="ARBA" id="ARBA00023163"/>
    </source>
</evidence>
<evidence type="ECO:0000259" key="7">
    <source>
        <dbReference type="PROSITE" id="PS50949"/>
    </source>
</evidence>
<dbReference type="InterPro" id="IPR000524">
    <property type="entry name" value="Tscrpt_reg_HTH_GntR"/>
</dbReference>
<name>A0A3D9HEX7_9PROT</name>